<evidence type="ECO:0000313" key="4">
    <source>
        <dbReference type="Proteomes" id="UP000005726"/>
    </source>
</evidence>
<accession>E0WV31</accession>
<dbReference type="PRINTS" id="PR01805">
    <property type="entry name" value="VACJLIPOPROT"/>
</dbReference>
<evidence type="ECO:0000256" key="2">
    <source>
        <dbReference type="ARBA" id="ARBA00022729"/>
    </source>
</evidence>
<dbReference type="AlphaFoldDB" id="E0WV31"/>
<dbReference type="EMBL" id="GL379736">
    <property type="protein sequence ID" value="EFL91136.1"/>
    <property type="molecule type" value="Genomic_DNA"/>
</dbReference>
<dbReference type="HOGENOM" id="CLU_059326_3_2_6"/>
<gene>
    <name evidence="3" type="primary">vacJ</name>
    <name evidence="3" type="ORF">REG_1946</name>
</gene>
<reference evidence="3" key="1">
    <citation type="journal article" date="2009" name="Environ. Microbiol.">
        <title>Dynamics of genome evolution in facultative symbionts of aphids.</title>
        <authorList>
            <person name="Degnan P.H."/>
            <person name="Leonardo T.E."/>
            <person name="Cass B.N."/>
            <person name="Hurwitz B."/>
            <person name="Stern D."/>
            <person name="Gibbs R.A."/>
            <person name="Richards S."/>
            <person name="Moran N.A."/>
        </authorList>
    </citation>
    <scope>NUCLEOTIDE SEQUENCE [LARGE SCALE GENOMIC DNA]</scope>
    <source>
        <strain evidence="3">LSR1</strain>
    </source>
</reference>
<dbReference type="eggNOG" id="COG2853">
    <property type="taxonomic scope" value="Bacteria"/>
</dbReference>
<name>E0WV31_9ENTR</name>
<dbReference type="Proteomes" id="UP000005726">
    <property type="component" value="Unassembled WGS sequence"/>
</dbReference>
<dbReference type="PANTHER" id="PTHR30035:SF3">
    <property type="entry name" value="INTERMEMBRANE PHOSPHOLIPID TRANSPORT SYSTEM LIPOPROTEIN MLAA"/>
    <property type="match status" value="1"/>
</dbReference>
<protein>
    <submittedName>
        <fullName evidence="3">Putative lipoprotein</fullName>
    </submittedName>
</protein>
<organism evidence="3 4">
    <name type="scientific">Candidatus Regiella insecticola LSR1</name>
    <dbReference type="NCBI Taxonomy" id="663321"/>
    <lineage>
        <taxon>Bacteria</taxon>
        <taxon>Pseudomonadati</taxon>
        <taxon>Pseudomonadota</taxon>
        <taxon>Gammaproteobacteria</taxon>
        <taxon>Enterobacterales</taxon>
        <taxon>Enterobacteriaceae</taxon>
        <taxon>aphid secondary symbionts</taxon>
        <taxon>Candidatus Regiella</taxon>
    </lineage>
</organism>
<dbReference type="NCBIfam" id="NF011672">
    <property type="entry name" value="PRK15091.1"/>
    <property type="match status" value="1"/>
</dbReference>
<evidence type="ECO:0000256" key="1">
    <source>
        <dbReference type="ARBA" id="ARBA00010634"/>
    </source>
</evidence>
<dbReference type="STRING" id="663321.REG_1946"/>
<comment type="similarity">
    <text evidence="1">Belongs to the MlaA family.</text>
</comment>
<sequence length="273" mass="31214">MLKGCCWKFSANGMRLCNKDMNYRLIWLIFTILLVGCTSRSLEKNEPHRYDTLESFNRAMFNFNYNILDPYLLRPVAVMWHGAVPQRARNGLNNFFSNLEEPASMVNSLLIGDAYKAMTHFNRFFLNTLLGVGGFIDVAGMTNPKLARELPYRFGSTLGHYNVGYGPYLVLPGYGSATFRQDGGKWLDTLYPMLNYLTFWMATGKWIIEGIETRAQLLNSDALLRNSSDPYLMVRSAYFQRYDFLANDGVLKPEADSNGQIIQDDLQHIDSND</sequence>
<keyword evidence="2" id="KW-0732">Signal</keyword>
<dbReference type="PANTHER" id="PTHR30035">
    <property type="entry name" value="LIPOPROTEIN VACJ-RELATED"/>
    <property type="match status" value="1"/>
</dbReference>
<keyword evidence="4" id="KW-1185">Reference proteome</keyword>
<keyword evidence="3" id="KW-0449">Lipoprotein</keyword>
<dbReference type="GO" id="GO:0120010">
    <property type="term" value="P:intermembrane phospholipid transfer"/>
    <property type="evidence" value="ECO:0007669"/>
    <property type="project" value="TreeGrafter"/>
</dbReference>
<dbReference type="Pfam" id="PF04333">
    <property type="entry name" value="MlaA"/>
    <property type="match status" value="1"/>
</dbReference>
<proteinExistence type="inferred from homology"/>
<evidence type="ECO:0000313" key="3">
    <source>
        <dbReference type="EMBL" id="EFL91136.1"/>
    </source>
</evidence>
<dbReference type="InterPro" id="IPR007428">
    <property type="entry name" value="MlaA"/>
</dbReference>
<dbReference type="GO" id="GO:0016020">
    <property type="term" value="C:membrane"/>
    <property type="evidence" value="ECO:0007669"/>
    <property type="project" value="InterPro"/>
</dbReference>